<evidence type="ECO:0000256" key="5">
    <source>
        <dbReference type="SAM" id="Phobius"/>
    </source>
</evidence>
<evidence type="ECO:0000256" key="2">
    <source>
        <dbReference type="ARBA" id="ARBA00022692"/>
    </source>
</evidence>
<dbReference type="SUPFAM" id="SSF81333">
    <property type="entry name" value="F1F0 ATP synthase subunit C"/>
    <property type="match status" value="1"/>
</dbReference>
<evidence type="ECO:0000256" key="3">
    <source>
        <dbReference type="ARBA" id="ARBA00022989"/>
    </source>
</evidence>
<dbReference type="Proteomes" id="UP000824017">
    <property type="component" value="Unassembled WGS sequence"/>
</dbReference>
<gene>
    <name evidence="7" type="ORF">H9817_07080</name>
</gene>
<feature type="transmembrane region" description="Helical" evidence="5">
    <location>
        <begin position="24"/>
        <end position="45"/>
    </location>
</feature>
<dbReference type="Pfam" id="PF00137">
    <property type="entry name" value="ATP-synt_C"/>
    <property type="match status" value="1"/>
</dbReference>
<name>A0A9D2DAV5_9FIRM</name>
<proteinExistence type="predicted"/>
<keyword evidence="3 5" id="KW-1133">Transmembrane helix</keyword>
<evidence type="ECO:0000259" key="6">
    <source>
        <dbReference type="Pfam" id="PF00137"/>
    </source>
</evidence>
<evidence type="ECO:0000313" key="8">
    <source>
        <dbReference type="Proteomes" id="UP000824017"/>
    </source>
</evidence>
<protein>
    <submittedName>
        <fullName evidence="7">ATP synthase subunit C</fullName>
    </submittedName>
</protein>
<dbReference type="InterPro" id="IPR035921">
    <property type="entry name" value="F/V-ATP_Csub_sf"/>
</dbReference>
<dbReference type="AlphaFoldDB" id="A0A9D2DAV5"/>
<evidence type="ECO:0000313" key="7">
    <source>
        <dbReference type="EMBL" id="HIZ13670.1"/>
    </source>
</evidence>
<dbReference type="Gene3D" id="1.20.120.610">
    <property type="entry name" value="lithium bound rotor ring of v- atpase"/>
    <property type="match status" value="1"/>
</dbReference>
<keyword evidence="4 5" id="KW-0472">Membrane</keyword>
<dbReference type="CDD" id="cd18120">
    <property type="entry name" value="ATP-synt_Vo_Ao_c"/>
    <property type="match status" value="1"/>
</dbReference>
<comment type="caution">
    <text evidence="7">The sequence shown here is derived from an EMBL/GenBank/DDBJ whole genome shotgun (WGS) entry which is preliminary data.</text>
</comment>
<comment type="subcellular location">
    <subcellularLocation>
        <location evidence="1">Membrane</location>
        <topology evidence="1">Multi-pass membrane protein</topology>
    </subcellularLocation>
</comment>
<reference evidence="7" key="2">
    <citation type="submission" date="2021-04" db="EMBL/GenBank/DDBJ databases">
        <authorList>
            <person name="Gilroy R."/>
        </authorList>
    </citation>
    <scope>NUCLEOTIDE SEQUENCE</scope>
    <source>
        <strain evidence="7">ChiGjej1B1-13045</strain>
    </source>
</reference>
<organism evidence="7 8">
    <name type="scientific">Candidatus Mediterraneibacter stercorigallinarum</name>
    <dbReference type="NCBI Taxonomy" id="2838686"/>
    <lineage>
        <taxon>Bacteria</taxon>
        <taxon>Bacillati</taxon>
        <taxon>Bacillota</taxon>
        <taxon>Clostridia</taxon>
        <taxon>Lachnospirales</taxon>
        <taxon>Lachnospiraceae</taxon>
        <taxon>Mediterraneibacter</taxon>
    </lineage>
</organism>
<feature type="non-terminal residue" evidence="7">
    <location>
        <position position="1"/>
    </location>
</feature>
<accession>A0A9D2DAV5</accession>
<evidence type="ECO:0000256" key="4">
    <source>
        <dbReference type="ARBA" id="ARBA00023136"/>
    </source>
</evidence>
<keyword evidence="2 5" id="KW-0812">Transmembrane</keyword>
<dbReference type="EMBL" id="DXCD01000183">
    <property type="protein sequence ID" value="HIZ13670.1"/>
    <property type="molecule type" value="Genomic_DNA"/>
</dbReference>
<dbReference type="GO" id="GO:0033177">
    <property type="term" value="C:proton-transporting two-sector ATPase complex, proton-transporting domain"/>
    <property type="evidence" value="ECO:0007669"/>
    <property type="project" value="InterPro"/>
</dbReference>
<feature type="domain" description="V-ATPase proteolipid subunit C-like" evidence="6">
    <location>
        <begin position="2"/>
        <end position="44"/>
    </location>
</feature>
<evidence type="ECO:0000256" key="1">
    <source>
        <dbReference type="ARBA" id="ARBA00004141"/>
    </source>
</evidence>
<reference evidence="7" key="1">
    <citation type="journal article" date="2021" name="PeerJ">
        <title>Extensive microbial diversity within the chicken gut microbiome revealed by metagenomics and culture.</title>
        <authorList>
            <person name="Gilroy R."/>
            <person name="Ravi A."/>
            <person name="Getino M."/>
            <person name="Pursley I."/>
            <person name="Horton D.L."/>
            <person name="Alikhan N.F."/>
            <person name="Baker D."/>
            <person name="Gharbi K."/>
            <person name="Hall N."/>
            <person name="Watson M."/>
            <person name="Adriaenssens E.M."/>
            <person name="Foster-Nyarko E."/>
            <person name="Jarju S."/>
            <person name="Secka A."/>
            <person name="Antonio M."/>
            <person name="Oren A."/>
            <person name="Chaudhuri R.R."/>
            <person name="La Ragione R."/>
            <person name="Hildebrand F."/>
            <person name="Pallen M.J."/>
        </authorList>
    </citation>
    <scope>NUCLEOTIDE SEQUENCE</scope>
    <source>
        <strain evidence="7">ChiGjej1B1-13045</strain>
    </source>
</reference>
<dbReference type="InterPro" id="IPR002379">
    <property type="entry name" value="ATPase_proteolipid_c-like_dom"/>
</dbReference>
<sequence length="48" mass="4728">AVASAASAALGALSEDSSILGKSLIFVGLAEGVCLYGLIISFMILGNL</sequence>
<dbReference type="GO" id="GO:0015078">
    <property type="term" value="F:proton transmembrane transporter activity"/>
    <property type="evidence" value="ECO:0007669"/>
    <property type="project" value="InterPro"/>
</dbReference>